<gene>
    <name evidence="1" type="ORF">Poly41_49530</name>
</gene>
<dbReference type="Proteomes" id="UP000319143">
    <property type="component" value="Unassembled WGS sequence"/>
</dbReference>
<accession>A0A5C6DBW6</accession>
<reference evidence="1 2" key="1">
    <citation type="submission" date="2019-02" db="EMBL/GenBank/DDBJ databases">
        <title>Deep-cultivation of Planctomycetes and their phenomic and genomic characterization uncovers novel biology.</title>
        <authorList>
            <person name="Wiegand S."/>
            <person name="Jogler M."/>
            <person name="Boedeker C."/>
            <person name="Pinto D."/>
            <person name="Vollmers J."/>
            <person name="Rivas-Marin E."/>
            <person name="Kohn T."/>
            <person name="Peeters S.H."/>
            <person name="Heuer A."/>
            <person name="Rast P."/>
            <person name="Oberbeckmann S."/>
            <person name="Bunk B."/>
            <person name="Jeske O."/>
            <person name="Meyerdierks A."/>
            <person name="Storesund J.E."/>
            <person name="Kallscheuer N."/>
            <person name="Luecker S."/>
            <person name="Lage O.M."/>
            <person name="Pohl T."/>
            <person name="Merkel B.J."/>
            <person name="Hornburger P."/>
            <person name="Mueller R.-W."/>
            <person name="Bruemmer F."/>
            <person name="Labrenz M."/>
            <person name="Spormann A.M."/>
            <person name="Op Den Camp H."/>
            <person name="Overmann J."/>
            <person name="Amann R."/>
            <person name="Jetten M.S.M."/>
            <person name="Mascher T."/>
            <person name="Medema M.H."/>
            <person name="Devos D.P."/>
            <person name="Kaster A.-K."/>
            <person name="Ovreas L."/>
            <person name="Rohde M."/>
            <person name="Galperin M.Y."/>
            <person name="Jogler C."/>
        </authorList>
    </citation>
    <scope>NUCLEOTIDE SEQUENCE [LARGE SCALE GENOMIC DNA]</scope>
    <source>
        <strain evidence="1 2">Poly41</strain>
    </source>
</reference>
<keyword evidence="2" id="KW-1185">Reference proteome</keyword>
<comment type="caution">
    <text evidence="1">The sequence shown here is derived from an EMBL/GenBank/DDBJ whole genome shotgun (WGS) entry which is preliminary data.</text>
</comment>
<dbReference type="AlphaFoldDB" id="A0A5C6DBW6"/>
<organism evidence="1 2">
    <name type="scientific">Novipirellula artificiosorum</name>
    <dbReference type="NCBI Taxonomy" id="2528016"/>
    <lineage>
        <taxon>Bacteria</taxon>
        <taxon>Pseudomonadati</taxon>
        <taxon>Planctomycetota</taxon>
        <taxon>Planctomycetia</taxon>
        <taxon>Pirellulales</taxon>
        <taxon>Pirellulaceae</taxon>
        <taxon>Novipirellula</taxon>
    </lineage>
</organism>
<evidence type="ECO:0000313" key="2">
    <source>
        <dbReference type="Proteomes" id="UP000319143"/>
    </source>
</evidence>
<protein>
    <submittedName>
        <fullName evidence="1">Uncharacterized protein</fullName>
    </submittedName>
</protein>
<evidence type="ECO:0000313" key="1">
    <source>
        <dbReference type="EMBL" id="TWU33201.1"/>
    </source>
</evidence>
<proteinExistence type="predicted"/>
<dbReference type="EMBL" id="SJPV01000010">
    <property type="protein sequence ID" value="TWU33201.1"/>
    <property type="molecule type" value="Genomic_DNA"/>
</dbReference>
<sequence length="92" mass="10712">MASIDFTTVEVWTKSGLTTFYLLFVMELKNRCVNFVGCTTNRNEAWSWQRYAKLCSSQYRPQVLARARTLDWQALSKDVEKEVDTIRAEASH</sequence>
<name>A0A5C6DBW6_9BACT</name>